<dbReference type="PANTHER" id="PTHR47791">
    <property type="entry name" value="MEIOTICALLY UP-REGULATED GENE 191 PROTEIN"/>
    <property type="match status" value="1"/>
</dbReference>
<dbReference type="InterPro" id="IPR005198">
    <property type="entry name" value="Glyco_hydro_76"/>
</dbReference>
<sequence length="386" mass="42086">MRLTLASTGVAALSLMAPIAHAASADDYVSYTIKGIESMNSAWYDVPTGVWNAAWWNSANTLTTYADFASLRLDEANKLNIGGYMRNTFTNAQKTSVKTSKVYQANGLVKSTDKLGGVSARGFANFLNEYYDDEGWWALALIRSYDVTREQEYLDSAVRIFEDMQTGQGTPCNGGIYWKKDRKYVSAISNELYLSVAASLANRIPSNPQYLEIANKQWAWFKNSGLINKNNLVNDGLNDECKNNGQPTWSYNQGVILGGLVELNKATGDAALLDTATSIAKAAIKALSSDKGVLVETTGCEKDSALCGVDGKQFKGIFLRNLRYLHQARADDEFRSFIVRNADSIWGNNRNGDNKFGVAWTGPYTEATGPSQSSALDALVAAVAVA</sequence>
<dbReference type="SUPFAM" id="SSF48208">
    <property type="entry name" value="Six-hairpin glycosidases"/>
    <property type="match status" value="1"/>
</dbReference>
<feature type="chain" id="PRO_5002130915" description="Mannan endo-1,6-alpha-mannosidase" evidence="1">
    <location>
        <begin position="23"/>
        <end position="386"/>
    </location>
</feature>
<dbReference type="GO" id="GO:0005975">
    <property type="term" value="P:carbohydrate metabolic process"/>
    <property type="evidence" value="ECO:0007669"/>
    <property type="project" value="InterPro"/>
</dbReference>
<organism evidence="2">
    <name type="scientific">Bionectria ochroleuca</name>
    <name type="common">Gliocladium roseum</name>
    <dbReference type="NCBI Taxonomy" id="29856"/>
    <lineage>
        <taxon>Eukaryota</taxon>
        <taxon>Fungi</taxon>
        <taxon>Dikarya</taxon>
        <taxon>Ascomycota</taxon>
        <taxon>Pezizomycotina</taxon>
        <taxon>Sordariomycetes</taxon>
        <taxon>Hypocreomycetidae</taxon>
        <taxon>Hypocreales</taxon>
        <taxon>Bionectriaceae</taxon>
        <taxon>Clonostachys</taxon>
    </lineage>
</organism>
<evidence type="ECO:0000313" key="2">
    <source>
        <dbReference type="EMBL" id="CEO44278.1"/>
    </source>
</evidence>
<feature type="signal peptide" evidence="1">
    <location>
        <begin position="1"/>
        <end position="22"/>
    </location>
</feature>
<protein>
    <recommendedName>
        <fullName evidence="3">Mannan endo-1,6-alpha-mannosidase</fullName>
    </recommendedName>
</protein>
<name>A0A0B7JHQ5_BIOOC</name>
<dbReference type="Pfam" id="PF03663">
    <property type="entry name" value="Glyco_hydro_76"/>
    <property type="match status" value="1"/>
</dbReference>
<evidence type="ECO:0000256" key="1">
    <source>
        <dbReference type="SAM" id="SignalP"/>
    </source>
</evidence>
<reference evidence="2" key="1">
    <citation type="submission" date="2015-01" db="EMBL/GenBank/DDBJ databases">
        <authorList>
            <person name="Durling Mikael"/>
        </authorList>
    </citation>
    <scope>NUCLEOTIDE SEQUENCE</scope>
</reference>
<accession>A0A0B7JHQ5</accession>
<dbReference type="PANTHER" id="PTHR47791:SF1">
    <property type="entry name" value="ENDO MANNANASE, GH76 FAMILY (EUROFUNG)"/>
    <property type="match status" value="1"/>
</dbReference>
<dbReference type="EMBL" id="CDPU01000001">
    <property type="protein sequence ID" value="CEO44278.1"/>
    <property type="molecule type" value="Genomic_DNA"/>
</dbReference>
<keyword evidence="1" id="KW-0732">Signal</keyword>
<evidence type="ECO:0008006" key="3">
    <source>
        <dbReference type="Google" id="ProtNLM"/>
    </source>
</evidence>
<dbReference type="Gene3D" id="1.50.10.20">
    <property type="match status" value="1"/>
</dbReference>
<gene>
    <name evidence="2" type="ORF">BN869_000000333_1</name>
</gene>
<proteinExistence type="predicted"/>
<dbReference type="InterPro" id="IPR008928">
    <property type="entry name" value="6-hairpin_glycosidase_sf"/>
</dbReference>
<dbReference type="InterPro" id="IPR053169">
    <property type="entry name" value="MUG_Protein"/>
</dbReference>
<dbReference type="AlphaFoldDB" id="A0A0B7JHQ5"/>